<dbReference type="EMBL" id="NEXH01000058">
    <property type="protein sequence ID" value="PSN93157.1"/>
    <property type="molecule type" value="Genomic_DNA"/>
</dbReference>
<sequence>MSVVKVDNRGRLTLSRELKGADKAVVINAGTFIVVIPLPKHPEIHALGWLASKTSSLKKIAEEKAREDAVSRGFTLRRRT</sequence>
<evidence type="ECO:0008006" key="3">
    <source>
        <dbReference type="Google" id="ProtNLM"/>
    </source>
</evidence>
<reference evidence="1 2" key="1">
    <citation type="submission" date="2017-04" db="EMBL/GenBank/DDBJ databases">
        <title>Novel microbial lineages endemic to geothermal iron-oxide mats fill important gaps in the evolutionary history of Archaea.</title>
        <authorList>
            <person name="Jay Z.J."/>
            <person name="Beam J.P."/>
            <person name="Dlakic M."/>
            <person name="Rusch D.B."/>
            <person name="Kozubal M.A."/>
            <person name="Inskeep W.P."/>
        </authorList>
    </citation>
    <scope>NUCLEOTIDE SEQUENCE [LARGE SCALE GENOMIC DNA]</scope>
    <source>
        <strain evidence="1">ECH_B_2</strain>
    </source>
</reference>
<accession>A0A2R6B3B6</accession>
<dbReference type="Proteomes" id="UP000241284">
    <property type="component" value="Unassembled WGS sequence"/>
</dbReference>
<comment type="caution">
    <text evidence="1">The sequence shown here is derived from an EMBL/GenBank/DDBJ whole genome shotgun (WGS) entry which is preliminary data.</text>
</comment>
<name>A0A2R6B3B6_9ARCH</name>
<evidence type="ECO:0000313" key="1">
    <source>
        <dbReference type="EMBL" id="PSN93157.1"/>
    </source>
</evidence>
<evidence type="ECO:0000313" key="2">
    <source>
        <dbReference type="Proteomes" id="UP000241284"/>
    </source>
</evidence>
<dbReference type="AlphaFoldDB" id="A0A2R6B3B6"/>
<gene>
    <name evidence="1" type="ORF">B9Q06_12650</name>
</gene>
<proteinExistence type="predicted"/>
<protein>
    <recommendedName>
        <fullName evidence="3">VapB-type antitoxin</fullName>
    </recommendedName>
</protein>
<organism evidence="1 2">
    <name type="scientific">Candidatus Marsarchaeota G2 archaeon ECH_B_2</name>
    <dbReference type="NCBI Taxonomy" id="1978160"/>
    <lineage>
        <taxon>Archaea</taxon>
        <taxon>Candidatus Marsarchaeota</taxon>
        <taxon>Candidatus Marsarchaeota group 2</taxon>
    </lineage>
</organism>